<reference evidence="2 3" key="1">
    <citation type="submission" date="2024-02" db="EMBL/GenBank/DDBJ databases">
        <title>de novo genome assembly of Solanum bulbocastanum strain 11H21.</title>
        <authorList>
            <person name="Hosaka A.J."/>
        </authorList>
    </citation>
    <scope>NUCLEOTIDE SEQUENCE [LARGE SCALE GENOMIC DNA]</scope>
    <source>
        <tissue evidence="2">Young leaves</tissue>
    </source>
</reference>
<protein>
    <submittedName>
        <fullName evidence="2">Uncharacterized protein</fullName>
    </submittedName>
</protein>
<name>A0AAN8Y6C1_SOLBU</name>
<evidence type="ECO:0000313" key="3">
    <source>
        <dbReference type="Proteomes" id="UP001371456"/>
    </source>
</evidence>
<organism evidence="2 3">
    <name type="scientific">Solanum bulbocastanum</name>
    <name type="common">Wild potato</name>
    <dbReference type="NCBI Taxonomy" id="147425"/>
    <lineage>
        <taxon>Eukaryota</taxon>
        <taxon>Viridiplantae</taxon>
        <taxon>Streptophyta</taxon>
        <taxon>Embryophyta</taxon>
        <taxon>Tracheophyta</taxon>
        <taxon>Spermatophyta</taxon>
        <taxon>Magnoliopsida</taxon>
        <taxon>eudicotyledons</taxon>
        <taxon>Gunneridae</taxon>
        <taxon>Pentapetalae</taxon>
        <taxon>asterids</taxon>
        <taxon>lamiids</taxon>
        <taxon>Solanales</taxon>
        <taxon>Solanaceae</taxon>
        <taxon>Solanoideae</taxon>
        <taxon>Solaneae</taxon>
        <taxon>Solanum</taxon>
    </lineage>
</organism>
<comment type="caution">
    <text evidence="2">The sequence shown here is derived from an EMBL/GenBank/DDBJ whole genome shotgun (WGS) entry which is preliminary data.</text>
</comment>
<dbReference type="EMBL" id="JBANQN010000009">
    <property type="protein sequence ID" value="KAK6780476.1"/>
    <property type="molecule type" value="Genomic_DNA"/>
</dbReference>
<proteinExistence type="predicted"/>
<evidence type="ECO:0000256" key="1">
    <source>
        <dbReference type="SAM" id="MobiDB-lite"/>
    </source>
</evidence>
<sequence length="200" mass="21305">MEIKANRPESNTVDMWVPSHHIIPFTSSSSSNSSHAISTTSNSGCTSHKAAISNRSSSNERENSITSFPSVSSSTSSSTSTTSSSLSIPTHSTSFIPSSTLIPNHFMVICSENNISKPIQRFCLHATLSPKAESSPITQPSKLQATSSNSHSNPESIGSLISFHSTPKRIDPRSVNQALKDPKWCAAMNAKLSALKSQGT</sequence>
<feature type="region of interest" description="Disordered" evidence="1">
    <location>
        <begin position="133"/>
        <end position="174"/>
    </location>
</feature>
<keyword evidence="3" id="KW-1185">Reference proteome</keyword>
<evidence type="ECO:0000313" key="2">
    <source>
        <dbReference type="EMBL" id="KAK6780476.1"/>
    </source>
</evidence>
<dbReference type="AlphaFoldDB" id="A0AAN8Y6C1"/>
<feature type="compositionally biased region" description="Polar residues" evidence="1">
    <location>
        <begin position="135"/>
        <end position="156"/>
    </location>
</feature>
<gene>
    <name evidence="2" type="ORF">RDI58_022660</name>
</gene>
<dbReference type="Proteomes" id="UP001371456">
    <property type="component" value="Unassembled WGS sequence"/>
</dbReference>
<feature type="region of interest" description="Disordered" evidence="1">
    <location>
        <begin position="27"/>
        <end position="90"/>
    </location>
</feature>
<feature type="compositionally biased region" description="Low complexity" evidence="1">
    <location>
        <begin position="64"/>
        <end position="90"/>
    </location>
</feature>
<feature type="compositionally biased region" description="Low complexity" evidence="1">
    <location>
        <begin position="27"/>
        <end position="43"/>
    </location>
</feature>
<accession>A0AAN8Y6C1</accession>